<reference evidence="2 3" key="1">
    <citation type="journal article" date="2021" name="BMC Genomics">
        <title>Datura genome reveals duplications of psychoactive alkaloid biosynthetic genes and high mutation rate following tissue culture.</title>
        <authorList>
            <person name="Rajewski A."/>
            <person name="Carter-House D."/>
            <person name="Stajich J."/>
            <person name="Litt A."/>
        </authorList>
    </citation>
    <scope>NUCLEOTIDE SEQUENCE [LARGE SCALE GENOMIC DNA]</scope>
    <source>
        <strain evidence="2">AR-01</strain>
    </source>
</reference>
<name>A0ABS8STA7_DATST</name>
<protein>
    <submittedName>
        <fullName evidence="2">Uncharacterized protein</fullName>
    </submittedName>
</protein>
<organism evidence="2 3">
    <name type="scientific">Datura stramonium</name>
    <name type="common">Jimsonweed</name>
    <name type="synonym">Common thornapple</name>
    <dbReference type="NCBI Taxonomy" id="4076"/>
    <lineage>
        <taxon>Eukaryota</taxon>
        <taxon>Viridiplantae</taxon>
        <taxon>Streptophyta</taxon>
        <taxon>Embryophyta</taxon>
        <taxon>Tracheophyta</taxon>
        <taxon>Spermatophyta</taxon>
        <taxon>Magnoliopsida</taxon>
        <taxon>eudicotyledons</taxon>
        <taxon>Gunneridae</taxon>
        <taxon>Pentapetalae</taxon>
        <taxon>asterids</taxon>
        <taxon>lamiids</taxon>
        <taxon>Solanales</taxon>
        <taxon>Solanaceae</taxon>
        <taxon>Solanoideae</taxon>
        <taxon>Datureae</taxon>
        <taxon>Datura</taxon>
    </lineage>
</organism>
<dbReference type="EMBL" id="JACEIK010000770">
    <property type="protein sequence ID" value="MCD7462010.1"/>
    <property type="molecule type" value="Genomic_DNA"/>
</dbReference>
<comment type="caution">
    <text evidence="2">The sequence shown here is derived from an EMBL/GenBank/DDBJ whole genome shotgun (WGS) entry which is preliminary data.</text>
</comment>
<feature type="compositionally biased region" description="Basic and acidic residues" evidence="1">
    <location>
        <begin position="52"/>
        <end position="81"/>
    </location>
</feature>
<feature type="region of interest" description="Disordered" evidence="1">
    <location>
        <begin position="43"/>
        <end position="81"/>
    </location>
</feature>
<gene>
    <name evidence="2" type="ORF">HAX54_047577</name>
</gene>
<accession>A0ABS8STA7</accession>
<sequence>MGIDMVPSSEQLESGKAYDRRRTADRSIHKTFPYAGVLEMNVDKVPSSGQLESEKAHDRRDTADRPNHKTFLDAGVKSERL</sequence>
<dbReference type="Proteomes" id="UP000823775">
    <property type="component" value="Unassembled WGS sequence"/>
</dbReference>
<evidence type="ECO:0000313" key="3">
    <source>
        <dbReference type="Proteomes" id="UP000823775"/>
    </source>
</evidence>
<evidence type="ECO:0000256" key="1">
    <source>
        <dbReference type="SAM" id="MobiDB-lite"/>
    </source>
</evidence>
<proteinExistence type="predicted"/>
<feature type="non-terminal residue" evidence="2">
    <location>
        <position position="81"/>
    </location>
</feature>
<keyword evidence="3" id="KW-1185">Reference proteome</keyword>
<evidence type="ECO:0000313" key="2">
    <source>
        <dbReference type="EMBL" id="MCD7462010.1"/>
    </source>
</evidence>
<feature type="region of interest" description="Disordered" evidence="1">
    <location>
        <begin position="1"/>
        <end position="24"/>
    </location>
</feature>